<feature type="transmembrane region" description="Helical" evidence="6">
    <location>
        <begin position="116"/>
        <end position="143"/>
    </location>
</feature>
<feature type="transmembrane region" description="Helical" evidence="6">
    <location>
        <begin position="75"/>
        <end position="95"/>
    </location>
</feature>
<dbReference type="Proteomes" id="UP000010116">
    <property type="component" value="Unassembled WGS sequence"/>
</dbReference>
<dbReference type="PANTHER" id="PTHR30086:SF20">
    <property type="entry name" value="ARGININE EXPORTER PROTEIN ARGO-RELATED"/>
    <property type="match status" value="1"/>
</dbReference>
<evidence type="ECO:0000313" key="8">
    <source>
        <dbReference type="Proteomes" id="UP000010116"/>
    </source>
</evidence>
<keyword evidence="5 6" id="KW-0472">Membrane</keyword>
<evidence type="ECO:0000256" key="5">
    <source>
        <dbReference type="ARBA" id="ARBA00023136"/>
    </source>
</evidence>
<evidence type="ECO:0000256" key="4">
    <source>
        <dbReference type="ARBA" id="ARBA00022989"/>
    </source>
</evidence>
<keyword evidence="2" id="KW-1003">Cell membrane</keyword>
<organism evidence="7 8">
    <name type="scientific">SAR86 cluster bacterium SAR86B</name>
    <dbReference type="NCBI Taxonomy" id="1123867"/>
    <lineage>
        <taxon>Bacteria</taxon>
        <taxon>Pseudomonadati</taxon>
        <taxon>Pseudomonadota</taxon>
        <taxon>Gammaproteobacteria</taxon>
        <taxon>SAR86 cluster</taxon>
    </lineage>
</organism>
<dbReference type="Pfam" id="PF01810">
    <property type="entry name" value="LysE"/>
    <property type="match status" value="1"/>
</dbReference>
<gene>
    <name evidence="7" type="ORF">NT02SARS_1563</name>
</gene>
<name>J5KM07_9GAMM</name>
<feature type="transmembrane region" description="Helical" evidence="6">
    <location>
        <begin position="6"/>
        <end position="23"/>
    </location>
</feature>
<reference evidence="7 8" key="1">
    <citation type="journal article" date="2012" name="ISME J.">
        <title>Genomic insights to SAR86, an abundant and uncultivated marine bacterial lineage.</title>
        <authorList>
            <person name="Dupont C.L."/>
            <person name="Rusch D.B."/>
            <person name="Yooseph S."/>
            <person name="Lombardo M.J."/>
            <person name="Richter R.A."/>
            <person name="Valas R."/>
            <person name="Novotny M."/>
            <person name="Yee-Greenbaum J."/>
            <person name="Selengut J.D."/>
            <person name="Haft D.H."/>
            <person name="Halpern A.L."/>
            <person name="Lasken R.S."/>
            <person name="Nealson K."/>
            <person name="Friedman R."/>
            <person name="Venter J.C."/>
        </authorList>
    </citation>
    <scope>NUCLEOTIDE SEQUENCE [LARGE SCALE GENOMIC DNA]</scope>
</reference>
<feature type="transmembrane region" description="Helical" evidence="6">
    <location>
        <begin position="44"/>
        <end position="69"/>
    </location>
</feature>
<sequence>MNQILFFNMFVWSSIAHLIALTSPGPDTAVTIRQASLYGRNAGIFTALGIGVGIYIHCFLAINGISLLILENDLYKFSISIIGSSYIFYLGIAMLKTNSEIDNDKNNSQNYTSIYGSFFSGLITNIFNIKAFIFFVSLFTILIDTIQGILFYLYPIYFSITSALWFMLVSFLLTSSKTINIHKYKSINYLLSAVLCVIGLFIFIKSIYEYF</sequence>
<evidence type="ECO:0000313" key="7">
    <source>
        <dbReference type="EMBL" id="EJP73201.1"/>
    </source>
</evidence>
<dbReference type="AlphaFoldDB" id="J5KM07"/>
<dbReference type="HOGENOM" id="CLU_079569_0_1_6"/>
<feature type="transmembrane region" description="Helical" evidence="6">
    <location>
        <begin position="186"/>
        <end position="208"/>
    </location>
</feature>
<evidence type="ECO:0000256" key="6">
    <source>
        <dbReference type="SAM" id="Phobius"/>
    </source>
</evidence>
<accession>J5KM07</accession>
<keyword evidence="4 6" id="KW-1133">Transmembrane helix</keyword>
<keyword evidence="3 6" id="KW-0812">Transmembrane</keyword>
<evidence type="ECO:0000256" key="3">
    <source>
        <dbReference type="ARBA" id="ARBA00022692"/>
    </source>
</evidence>
<dbReference type="EMBL" id="JH611178">
    <property type="protein sequence ID" value="EJP73201.1"/>
    <property type="molecule type" value="Genomic_DNA"/>
</dbReference>
<dbReference type="GO" id="GO:0005886">
    <property type="term" value="C:plasma membrane"/>
    <property type="evidence" value="ECO:0007669"/>
    <property type="project" value="UniProtKB-SubCell"/>
</dbReference>
<proteinExistence type="predicted"/>
<comment type="subcellular location">
    <subcellularLocation>
        <location evidence="1">Cell membrane</location>
        <topology evidence="1">Multi-pass membrane protein</topology>
    </subcellularLocation>
</comment>
<evidence type="ECO:0000256" key="2">
    <source>
        <dbReference type="ARBA" id="ARBA00022475"/>
    </source>
</evidence>
<feature type="transmembrane region" description="Helical" evidence="6">
    <location>
        <begin position="149"/>
        <end position="174"/>
    </location>
</feature>
<evidence type="ECO:0000256" key="1">
    <source>
        <dbReference type="ARBA" id="ARBA00004651"/>
    </source>
</evidence>
<protein>
    <submittedName>
        <fullName evidence="7">Putative threonine efflux protein</fullName>
    </submittedName>
</protein>
<dbReference type="InterPro" id="IPR001123">
    <property type="entry name" value="LeuE-type"/>
</dbReference>
<dbReference type="PANTHER" id="PTHR30086">
    <property type="entry name" value="ARGININE EXPORTER PROTEIN ARGO"/>
    <property type="match status" value="1"/>
</dbReference>
<dbReference type="GO" id="GO:0015171">
    <property type="term" value="F:amino acid transmembrane transporter activity"/>
    <property type="evidence" value="ECO:0007669"/>
    <property type="project" value="TreeGrafter"/>
</dbReference>